<feature type="compositionally biased region" description="Low complexity" evidence="1">
    <location>
        <begin position="50"/>
        <end position="75"/>
    </location>
</feature>
<evidence type="ECO:0000313" key="4">
    <source>
        <dbReference type="EMBL" id="ACZ29996.1"/>
    </source>
</evidence>
<dbReference type="EMBL" id="CP001821">
    <property type="protein sequence ID" value="ACZ29996.1"/>
    <property type="molecule type" value="Genomic_DNA"/>
</dbReference>
<dbReference type="AlphaFoldDB" id="D1BYS1"/>
<name>D1BYS1_XYLCX</name>
<feature type="compositionally biased region" description="Low complexity" evidence="1">
    <location>
        <begin position="18"/>
        <end position="42"/>
    </location>
</feature>
<feature type="transmembrane region" description="Helical" evidence="2">
    <location>
        <begin position="215"/>
        <end position="237"/>
    </location>
</feature>
<protein>
    <submittedName>
        <fullName evidence="4">VanW family protein</fullName>
    </submittedName>
</protein>
<feature type="compositionally biased region" description="Low complexity" evidence="1">
    <location>
        <begin position="129"/>
        <end position="139"/>
    </location>
</feature>
<dbReference type="PANTHER" id="PTHR35788:SF1">
    <property type="entry name" value="EXPORTED PROTEIN"/>
    <property type="match status" value="1"/>
</dbReference>
<dbReference type="eggNOG" id="COG2720">
    <property type="taxonomic scope" value="Bacteria"/>
</dbReference>
<keyword evidence="2" id="KW-1133">Transmembrane helix</keyword>
<reference evidence="4 5" key="2">
    <citation type="journal article" date="2010" name="Stand. Genomic Sci.">
        <title>Complete genome sequence of Xylanimonas cellulosilytica type strain (XIL07).</title>
        <authorList>
            <person name="Foster B."/>
            <person name="Pukall R."/>
            <person name="Abt B."/>
            <person name="Nolan M."/>
            <person name="Glavina Del Rio T."/>
            <person name="Chen F."/>
            <person name="Lucas S."/>
            <person name="Tice H."/>
            <person name="Pitluck S."/>
            <person name="Cheng J.-F."/>
            <person name="Chertkov O."/>
            <person name="Brettin T."/>
            <person name="Han C."/>
            <person name="Detter J.C."/>
            <person name="Bruce D."/>
            <person name="Goodwin L."/>
            <person name="Ivanova N."/>
            <person name="Mavromatis K."/>
            <person name="Pati A."/>
            <person name="Mikhailova N."/>
            <person name="Chen A."/>
            <person name="Palaniappan K."/>
            <person name="Land M."/>
            <person name="Hauser L."/>
            <person name="Chang Y.-J."/>
            <person name="Jeffries C.D."/>
            <person name="Chain P."/>
            <person name="Rohde M."/>
            <person name="Goeker M."/>
            <person name="Bristow J."/>
            <person name="Eisen J.A."/>
            <person name="Markowitz V."/>
            <person name="Hugenholtz P."/>
            <person name="Kyrpides N.C."/>
            <person name="Klenk H.-P."/>
            <person name="Lapidus A."/>
        </authorList>
    </citation>
    <scope>NUCLEOTIDE SEQUENCE [LARGE SCALE GENOMIC DNA]</scope>
    <source>
        <strain evidence="5">DSM 15894 / CECT 5975 / LMG 20990 / XIL07</strain>
    </source>
</reference>
<dbReference type="Pfam" id="PF04294">
    <property type="entry name" value="VanW"/>
    <property type="match status" value="1"/>
</dbReference>
<dbReference type="HOGENOM" id="CLU_011572_0_0_11"/>
<dbReference type="InterPro" id="IPR007391">
    <property type="entry name" value="Vancomycin_resist_VanW"/>
</dbReference>
<evidence type="ECO:0000259" key="3">
    <source>
        <dbReference type="Pfam" id="PF12229"/>
    </source>
</evidence>
<reference evidence="5" key="1">
    <citation type="submission" date="2009-11" db="EMBL/GenBank/DDBJ databases">
        <title>The complete chromosome of Xylanimonas cellulosilytica DSM 15894.</title>
        <authorList>
            <consortium name="US DOE Joint Genome Institute (JGI-PGF)"/>
            <person name="Lucas S."/>
            <person name="Copeland A."/>
            <person name="Lapidus A."/>
            <person name="Glavina del Rio T."/>
            <person name="Dalin E."/>
            <person name="Tice H."/>
            <person name="Bruce D."/>
            <person name="Goodwin L."/>
            <person name="Pitluck S."/>
            <person name="Kyrpides N."/>
            <person name="Mavromatis K."/>
            <person name="Ivanova N."/>
            <person name="Mikhailova N."/>
            <person name="Foster B."/>
            <person name="Clum A."/>
            <person name="Brettin T."/>
            <person name="Detter J.C."/>
            <person name="Han C."/>
            <person name="Larimer F."/>
            <person name="Land M."/>
            <person name="Hauser L."/>
            <person name="Markowitz V."/>
            <person name="Cheng J.F."/>
            <person name="Hugenholtz P."/>
            <person name="Woyke T."/>
            <person name="Wu D."/>
            <person name="Gehrich-Schroeter G."/>
            <person name="Schneider S."/>
            <person name="Pukall S.R."/>
            <person name="Klenk H.P."/>
            <person name="Eisen J.A."/>
        </authorList>
    </citation>
    <scope>NUCLEOTIDE SEQUENCE [LARGE SCALE GENOMIC DNA]</scope>
    <source>
        <strain evidence="5">DSM 15894 / CECT 5975 / LMG 20990 / XIL07</strain>
    </source>
</reference>
<dbReference type="RefSeq" id="WP_012877738.1">
    <property type="nucleotide sequence ID" value="NC_013530.1"/>
</dbReference>
<gene>
    <name evidence="4" type="ordered locus">Xcel_0965</name>
</gene>
<keyword evidence="2" id="KW-0472">Membrane</keyword>
<dbReference type="InterPro" id="IPR022029">
    <property type="entry name" value="YoaR-like_PG-bd"/>
</dbReference>
<organism evidence="4 5">
    <name type="scientific">Xylanimonas cellulosilytica (strain DSM 15894 / JCM 12276 / CECT 5975 / KCTC 9989 / LMG 20990 / NBRC 107835 / XIL07)</name>
    <dbReference type="NCBI Taxonomy" id="446471"/>
    <lineage>
        <taxon>Bacteria</taxon>
        <taxon>Bacillati</taxon>
        <taxon>Actinomycetota</taxon>
        <taxon>Actinomycetes</taxon>
        <taxon>Micrococcales</taxon>
        <taxon>Promicromonosporaceae</taxon>
        <taxon>Xylanimonas</taxon>
    </lineage>
</organism>
<dbReference type="KEGG" id="xce:Xcel_0965"/>
<dbReference type="PANTHER" id="PTHR35788">
    <property type="entry name" value="EXPORTED PROTEIN-RELATED"/>
    <property type="match status" value="1"/>
</dbReference>
<evidence type="ECO:0000256" key="2">
    <source>
        <dbReference type="SAM" id="Phobius"/>
    </source>
</evidence>
<keyword evidence="2" id="KW-0812">Transmembrane</keyword>
<dbReference type="InterPro" id="IPR052913">
    <property type="entry name" value="Glycopeptide_resist_protein"/>
</dbReference>
<dbReference type="Pfam" id="PF12229">
    <property type="entry name" value="PG_binding_4"/>
    <property type="match status" value="1"/>
</dbReference>
<dbReference type="Proteomes" id="UP000002255">
    <property type="component" value="Chromosome"/>
</dbReference>
<sequence length="776" mass="79689">MGQPTERDNAPEPNTSGSADAPAPQTPAADAPAPEAPAAGKPPAEPPAEPSAAEPPAEPSAASKPSAEAPAAGPSVLDPEEAEVPYVPPVRAYERPRISYRPPTETVSPATQALPVVVGQVAMPASAQRATPVAATRPTTPTPYPGAVGRPGADETTRLPVTPPVVHPPAATFAGTPLGTVTAPGADPSGLGGAGTDHPLGGLVGDGQPSRAPRALLMVGGVVVVLAGLFTGAQWFYADKVPADTHVAGVDIGGLSTAEAVDQLTAGLAPRAREPMQITAGEAQTTLDPAAAGLALDAEGTVAQLTGFSMSPGRLWSHLVGGTDVDPVLAVDRTVLDEAVAGLVEGLAVAPVDGTVAFTDGVPVATPAVDGSMVSAEAATEVLTTQWLAQPGPYDLPTEPVAPEITQEETDAALAKAQQIVAGPVTVQVGDQHPELPAETLAAVTSFQPVDGDLQVTLDGAALVTGVVDRTMDLLTEPDDAHFEFQGGRPVIVGGEPGTTLDPAAVATAVQTAALGTDRTAPVELVQRDPDQTRAALEALGVTEVVSTFSTPLTREPVRTENLRRGAELVTGTLIRPGETFSLIDTLSPIDASNGFRAAGVINNGIHTEGMGGGLSQMATTTYNAGFFAGFEDVEHRPHTVHFQRYPAGREATIFVGSLDMRFKNTSPYGAVMQSWISDGQLHVQVWSTKHFRVETSASSRRNLAPTTTVYSTNANCAAYPGGEGGFSITNYRKVYDPADTLVIDESYTWTYRPDNPVVCSAPPGQEPADDSAGGQ</sequence>
<dbReference type="STRING" id="446471.Xcel_0965"/>
<feature type="domain" description="YoaR-like putative peptidoglycan binding" evidence="3">
    <location>
        <begin position="405"/>
        <end position="516"/>
    </location>
</feature>
<keyword evidence="5" id="KW-1185">Reference proteome</keyword>
<feature type="compositionally biased region" description="Basic and acidic residues" evidence="1">
    <location>
        <begin position="1"/>
        <end position="10"/>
    </location>
</feature>
<feature type="region of interest" description="Disordered" evidence="1">
    <location>
        <begin position="129"/>
        <end position="207"/>
    </location>
</feature>
<evidence type="ECO:0000313" key="5">
    <source>
        <dbReference type="Proteomes" id="UP000002255"/>
    </source>
</evidence>
<evidence type="ECO:0000256" key="1">
    <source>
        <dbReference type="SAM" id="MobiDB-lite"/>
    </source>
</evidence>
<proteinExistence type="predicted"/>
<accession>D1BYS1</accession>
<feature type="region of interest" description="Disordered" evidence="1">
    <location>
        <begin position="1"/>
        <end position="82"/>
    </location>
</feature>